<proteinExistence type="predicted"/>
<dbReference type="AlphaFoldDB" id="A0A2N1NEM6"/>
<gene>
    <name evidence="1" type="ORF">RhiirC2_743085</name>
</gene>
<evidence type="ECO:0000313" key="1">
    <source>
        <dbReference type="EMBL" id="PKK72284.1"/>
    </source>
</evidence>
<evidence type="ECO:0000313" key="2">
    <source>
        <dbReference type="Proteomes" id="UP000233469"/>
    </source>
</evidence>
<dbReference type="Proteomes" id="UP000233469">
    <property type="component" value="Unassembled WGS sequence"/>
</dbReference>
<reference evidence="1 2" key="1">
    <citation type="submission" date="2016-04" db="EMBL/GenBank/DDBJ databases">
        <title>Genome analyses suggest a sexual origin of heterokaryosis in a supposedly ancient asexual fungus.</title>
        <authorList>
            <person name="Ropars J."/>
            <person name="Sedzielewska K."/>
            <person name="Noel J."/>
            <person name="Charron P."/>
            <person name="Farinelli L."/>
            <person name="Marton T."/>
            <person name="Kruger M."/>
            <person name="Pelin A."/>
            <person name="Brachmann A."/>
            <person name="Corradi N."/>
        </authorList>
    </citation>
    <scope>NUCLEOTIDE SEQUENCE [LARGE SCALE GENOMIC DNA]</scope>
    <source>
        <strain evidence="1 2">C2</strain>
    </source>
</reference>
<organism evidence="1 2">
    <name type="scientific">Rhizophagus irregularis</name>
    <dbReference type="NCBI Taxonomy" id="588596"/>
    <lineage>
        <taxon>Eukaryota</taxon>
        <taxon>Fungi</taxon>
        <taxon>Fungi incertae sedis</taxon>
        <taxon>Mucoromycota</taxon>
        <taxon>Glomeromycotina</taxon>
        <taxon>Glomeromycetes</taxon>
        <taxon>Glomerales</taxon>
        <taxon>Glomeraceae</taxon>
        <taxon>Rhizophagus</taxon>
    </lineage>
</organism>
<dbReference type="VEuPathDB" id="FungiDB:RhiirA1_410395"/>
<name>A0A2N1NEM6_9GLOM</name>
<dbReference type="VEuPathDB" id="FungiDB:FUN_010343"/>
<reference evidence="1 2" key="2">
    <citation type="submission" date="2017-10" db="EMBL/GenBank/DDBJ databases">
        <title>Extensive intraspecific genome diversity in a model arbuscular mycorrhizal fungus.</title>
        <authorList>
            <person name="Chen E.C.H."/>
            <person name="Morin E."/>
            <person name="Baudet D."/>
            <person name="Noel J."/>
            <person name="Ndikumana S."/>
            <person name="Charron P."/>
            <person name="St-Onge C."/>
            <person name="Giorgi J."/>
            <person name="Grigoriev I.V."/>
            <person name="Roux C."/>
            <person name="Martin F.M."/>
            <person name="Corradi N."/>
        </authorList>
    </citation>
    <scope>NUCLEOTIDE SEQUENCE [LARGE SCALE GENOMIC DNA]</scope>
    <source>
        <strain evidence="1 2">C2</strain>
    </source>
</reference>
<protein>
    <submittedName>
        <fullName evidence="1">Uncharacterized protein</fullName>
    </submittedName>
</protein>
<dbReference type="EMBL" id="LLXL01000447">
    <property type="protein sequence ID" value="PKK72284.1"/>
    <property type="molecule type" value="Genomic_DNA"/>
</dbReference>
<accession>A0A2N1NEM6</accession>
<comment type="caution">
    <text evidence="1">The sequence shown here is derived from an EMBL/GenBank/DDBJ whole genome shotgun (WGS) entry which is preliminary data.</text>
</comment>
<sequence length="323" mass="36072">MTDTSNPTEPDINELQKEIIKFIEYFAQISRIRVEDNKFIQEKIKQISIQRVKFRKFAEESISQGLKMCNHAEDLIVFAECCEDDGISKEDLMESLRLLLNDSKLYKSEATLLKKQIENIKNSLSGIAKETSEYNDKITKERKDLSDDINKANKLTDDAKSSATRGKIVAGLGLTVAVVAAPFTGGASLVAEAAIGLGGLAFFGGTATAERSTAVAKTSSVLSIILNYQLESVREEFSQYLGVMHNGLNNIIIIISHCEFYWEKQIGVIEDIIEKLGRGEQRMTKFISWNILSKAKKTRANSEGYSFNVRQAINRDLIAVRTL</sequence>
<dbReference type="Gene3D" id="1.20.1170.10">
    <property type="match status" value="1"/>
</dbReference>
<dbReference type="VEuPathDB" id="FungiDB:RhiirFUN_015691"/>